<proteinExistence type="predicted"/>
<accession>A0ABS3LWP3</accession>
<reference evidence="2 3" key="1">
    <citation type="submission" date="2021-03" db="EMBL/GenBank/DDBJ databases">
        <title>The complete genome sequence of Acetobacter sacchari TBRC 11175.</title>
        <authorList>
            <person name="Charoenyingcharoen P."/>
            <person name="Yukphan P."/>
        </authorList>
    </citation>
    <scope>NUCLEOTIDE SEQUENCE [LARGE SCALE GENOMIC DNA]</scope>
    <source>
        <strain evidence="2 3">TBRC 11175</strain>
    </source>
</reference>
<dbReference type="Pfam" id="PF02661">
    <property type="entry name" value="Fic"/>
    <property type="match status" value="1"/>
</dbReference>
<dbReference type="Gene3D" id="1.10.3290.10">
    <property type="entry name" value="Fido-like domain"/>
    <property type="match status" value="1"/>
</dbReference>
<comment type="caution">
    <text evidence="2">The sequence shown here is derived from an EMBL/GenBank/DDBJ whole genome shotgun (WGS) entry which is preliminary data.</text>
</comment>
<keyword evidence="3" id="KW-1185">Reference proteome</keyword>
<sequence>MNYYLFFDEFSDNFNYIAKNKKKENILWYNTRPIDGDCLVDSYKLHHRLSNKIMNYYDSMPGIKSGTESIFDCPKLDIYNLFPDNRSFVAYLINLHSHIFRSPSKFRNFPVRTSGHISHETIFYPNFNVIDLEIENIRSRINSYARVNPYFSAMYAYCSLVTLHPFGDGNGRVGRILFNNIIQNATYSDAYFPVYELSYISKRGMTLNLREARYFGRWYPIIKWFATASAQLRITLDS</sequence>
<dbReference type="Proteomes" id="UP000664771">
    <property type="component" value="Unassembled WGS sequence"/>
</dbReference>
<evidence type="ECO:0000313" key="2">
    <source>
        <dbReference type="EMBL" id="MBO1360327.1"/>
    </source>
</evidence>
<evidence type="ECO:0000259" key="1">
    <source>
        <dbReference type="PROSITE" id="PS51459"/>
    </source>
</evidence>
<feature type="domain" description="Fido" evidence="1">
    <location>
        <begin position="87"/>
        <end position="227"/>
    </location>
</feature>
<dbReference type="InterPro" id="IPR036597">
    <property type="entry name" value="Fido-like_dom_sf"/>
</dbReference>
<name>A0ABS3LWP3_9PROT</name>
<organism evidence="2 3">
    <name type="scientific">Acetobacter sacchari</name>
    <dbReference type="NCBI Taxonomy" id="2661687"/>
    <lineage>
        <taxon>Bacteria</taxon>
        <taxon>Pseudomonadati</taxon>
        <taxon>Pseudomonadota</taxon>
        <taxon>Alphaproteobacteria</taxon>
        <taxon>Acetobacterales</taxon>
        <taxon>Acetobacteraceae</taxon>
        <taxon>Acetobacter</taxon>
    </lineage>
</organism>
<dbReference type="InterPro" id="IPR003812">
    <property type="entry name" value="Fido"/>
</dbReference>
<gene>
    <name evidence="2" type="ORF">J2D73_11060</name>
</gene>
<dbReference type="EMBL" id="JAFVMF010000010">
    <property type="protein sequence ID" value="MBO1360327.1"/>
    <property type="molecule type" value="Genomic_DNA"/>
</dbReference>
<evidence type="ECO:0000313" key="3">
    <source>
        <dbReference type="Proteomes" id="UP000664771"/>
    </source>
</evidence>
<protein>
    <submittedName>
        <fullName evidence="2">Fic family protein</fullName>
    </submittedName>
</protein>
<dbReference type="RefSeq" id="WP_207881601.1">
    <property type="nucleotide sequence ID" value="NZ_JAFVMF010000010.1"/>
</dbReference>
<dbReference type="PROSITE" id="PS51459">
    <property type="entry name" value="FIDO"/>
    <property type="match status" value="1"/>
</dbReference>
<dbReference type="SUPFAM" id="SSF140931">
    <property type="entry name" value="Fic-like"/>
    <property type="match status" value="1"/>
</dbReference>